<evidence type="ECO:0000313" key="1">
    <source>
        <dbReference type="EMBL" id="MQY07744.1"/>
    </source>
</evidence>
<dbReference type="Proteomes" id="UP000487268">
    <property type="component" value="Unassembled WGS sequence"/>
</dbReference>
<proteinExistence type="predicted"/>
<protein>
    <submittedName>
        <fullName evidence="1">Uncharacterized protein</fullName>
    </submittedName>
</protein>
<sequence length="82" mass="8767">MIDSLIRTFVPLIAGALLAQAAKYGLDLPEGTVTELVTVLSTAVYYALARLLERRLPKAGRLLLSLGLTRRSPVYRSPGGAA</sequence>
<dbReference type="AlphaFoldDB" id="A0A7K0C4K0"/>
<accession>A0A7K0C4K0</accession>
<evidence type="ECO:0000313" key="2">
    <source>
        <dbReference type="Proteomes" id="UP000487268"/>
    </source>
</evidence>
<dbReference type="RefSeq" id="WP_153538189.1">
    <property type="nucleotide sequence ID" value="NZ_WEGH01000004.1"/>
</dbReference>
<reference evidence="1 2" key="1">
    <citation type="submission" date="2019-10" db="EMBL/GenBank/DDBJ databases">
        <title>Actinomadura rubteroloni sp. nov. and Actinomadura macrotermitis sp. nov., isolated from the gut of fungus growing-termite Macrotermes natalensis.</title>
        <authorList>
            <person name="Benndorf R."/>
            <person name="Martin K."/>
            <person name="Kuefner M."/>
            <person name="De Beer W."/>
            <person name="Kaster A.-K."/>
            <person name="Vollmers J."/>
            <person name="Poulsen M."/>
            <person name="Beemelmanns C."/>
        </authorList>
    </citation>
    <scope>NUCLEOTIDE SEQUENCE [LARGE SCALE GENOMIC DNA]</scope>
    <source>
        <strain evidence="1 2">RB68</strain>
    </source>
</reference>
<organism evidence="1 2">
    <name type="scientific">Actinomadura macrotermitis</name>
    <dbReference type="NCBI Taxonomy" id="2585200"/>
    <lineage>
        <taxon>Bacteria</taxon>
        <taxon>Bacillati</taxon>
        <taxon>Actinomycetota</taxon>
        <taxon>Actinomycetes</taxon>
        <taxon>Streptosporangiales</taxon>
        <taxon>Thermomonosporaceae</taxon>
        <taxon>Actinomadura</taxon>
    </lineage>
</organism>
<dbReference type="OrthoDB" id="3482422at2"/>
<dbReference type="EMBL" id="WEGH01000004">
    <property type="protein sequence ID" value="MQY07744.1"/>
    <property type="molecule type" value="Genomic_DNA"/>
</dbReference>
<gene>
    <name evidence="1" type="ORF">ACRB68_58460</name>
</gene>
<keyword evidence="2" id="KW-1185">Reference proteome</keyword>
<name>A0A7K0C4K0_9ACTN</name>
<comment type="caution">
    <text evidence="1">The sequence shown here is derived from an EMBL/GenBank/DDBJ whole genome shotgun (WGS) entry which is preliminary data.</text>
</comment>